<sequence>MISAVFSNLSHSTTPYLPLLSLPFPFHPPRLSLTSPSSLLSPIICHFFCSPRWTGTQCLPSITPPLSAWSWMGFKTLIQPKPSQDPSIPCDVKKVLSGSPPPSRAVAPRIAPHRTAPHRTAPHGEVPVPASPPLAAARRRSCKMAWAGLCALLAGCCLAAGSGPAEAAAEAAAKELECKLKSITVSALPFLRENDLSIMHGPSAAEPKLLFSVRNDFPGEMVVVDDLENTELPYFVLEISGNTDDIPLVRWRQQWLENGTLLFHIHHQDGAPNLPGFEPTEEPQTESAEEELRILHISVMGGMIALLLSILCLVMILYTRRRWCKRRRVPQPQKSASAEAANEIHYIPSVLIGGHGRESLRNARVQGHNSSGTLSIRETPILDGYEYDITDLRHHLQRECMNGGEDFASQVTRTLDSLQGCNEKSSMDLTPGSDNAKLSLMNKYKDNIIATSPVDSNHQQATLLSHTSSSQRKRINNKARAGSAFLNPEGDSGTEADTDPQLTFYTDPSRSRRRSRVGSPRSPVNKTTLTLISVTSCIISLVCSSHMSCPLVVKITLHVPEHLIADGSRFILLEGSQLDASDWLNPAQVVLFSQQNSSGPWALDLCARRLLDPCEHQCDPETGECLCYEGYMKDPVHKHLCIRNEWGTNQGPWPYTIFQRGFDLVLGEQPSDKIFRFTYTLGEGMWLPLSKSFVIPPAELAINPSAKCKTDMTVMEDAVEVREELMTSSSFDSLEVLLDSFGPVRDCSRDNGGCSKNFRCIADRKLDSTGCVCPTGLSPMKDGTGCYDRHVGVDCSDGFNGGCEQLCLQQMVPLPDDPLLYNILMFCGCIEDYKLGTDGRSCQLISESCSDGVDCGEPRELPMNQTLFGEIFYGYNNHSKEVAPGQVLKGTFRQNNFARGLEQQLPDGLVVATVPLENQCQEELSDPTPDPEFLTGMVNFSEVSGYPLLQHWKVQSVMYHVRLNQLTISQSFSNALHSLDGATSRRDFVALLDQFGNHYIQEAVYGFEESCSIWYPNRQVQRQLWLEYEDISKGNSPSDESEERERDPKVLTFPEYIASLSESGTKRMAAGVRMECQSRGRCPSSCPLCHVTSSPDAPAEPILLEVTKAAPIYELVTNNQTQRLLQEATMSSLWCSGSGDVIEDWCRCDSSAFGADGLPTCAPLPHPILRLSTVHEPSSTLVVLEWGHSEPPIGVQIVDYLLRQEKVTDRMDHSKVETETVLSFVDDIISGAKSPCAMPAQVPDRLSSTISLIIRCLEPDTIYMFTLWGVDNTGRRSRSSDVTVKTPCPVVDDVKAQEIADKIYNLFNGYTSGKEQQTAYNTLLDLGSPSLHRVLYHYNQHYESFGEFTWRCEDELGPRKAGLILSQLGDLSSWCNGLLREPKISLQRSSLKYLACRYSEIKPYGLNWSELSRDLKKTCEEQTLSVFYNDYGDKDY</sequence>
<dbReference type="SMART" id="SM00181">
    <property type="entry name" value="EGF"/>
    <property type="match status" value="3"/>
</dbReference>
<keyword evidence="2" id="KW-1133">Transmembrane helix</keyword>
<reference evidence="5" key="1">
    <citation type="submission" date="2015-11" db="EMBL/GenBank/DDBJ databases">
        <authorList>
            <consortium name="International Coturnix japonica Genome Analysis Consortium"/>
            <person name="Warren W."/>
            <person name="Burt D.W."/>
            <person name="Antin P.B."/>
            <person name="Lanford R."/>
            <person name="Gros J."/>
            <person name="Wilson R.K."/>
        </authorList>
    </citation>
    <scope>NUCLEOTIDE SEQUENCE [LARGE SCALE GENOMIC DNA]</scope>
</reference>
<feature type="region of interest" description="Disordered" evidence="1">
    <location>
        <begin position="481"/>
        <end position="523"/>
    </location>
</feature>
<keyword evidence="6" id="KW-1185">Reference proteome</keyword>
<dbReference type="Gene3D" id="2.10.25.10">
    <property type="entry name" value="Laminin"/>
    <property type="match status" value="1"/>
</dbReference>
<feature type="domain" description="EGF-like" evidence="3">
    <location>
        <begin position="794"/>
        <end position="843"/>
    </location>
</feature>
<dbReference type="InterPro" id="IPR045575">
    <property type="entry name" value="ASTN_1_2_N"/>
</dbReference>
<feature type="transmembrane region" description="Helical" evidence="2">
    <location>
        <begin position="294"/>
        <end position="318"/>
    </location>
</feature>
<dbReference type="InterPro" id="IPR036116">
    <property type="entry name" value="FN3_sf"/>
</dbReference>
<evidence type="ECO:0000259" key="3">
    <source>
        <dbReference type="SMART" id="SM00181"/>
    </source>
</evidence>
<dbReference type="Pfam" id="PF19743">
    <property type="entry name" value="ASTN1_2_fn3"/>
    <property type="match status" value="1"/>
</dbReference>
<feature type="domain" description="EGF-like" evidence="3">
    <location>
        <begin position="605"/>
        <end position="642"/>
    </location>
</feature>
<dbReference type="Ensembl" id="ENSCJPT00005037218.1">
    <property type="protein sequence ID" value="ENSCJPP00005027547.1"/>
    <property type="gene ID" value="ENSCJPG00005021348.1"/>
</dbReference>
<dbReference type="SUPFAM" id="SSF49265">
    <property type="entry name" value="Fibronectin type III"/>
    <property type="match status" value="1"/>
</dbReference>
<evidence type="ECO:0000313" key="6">
    <source>
        <dbReference type="Proteomes" id="UP000694412"/>
    </source>
</evidence>
<dbReference type="GO" id="GO:0001764">
    <property type="term" value="P:neuron migration"/>
    <property type="evidence" value="ECO:0007669"/>
    <property type="project" value="Ensembl"/>
</dbReference>
<name>A0A8C2UK57_COTJA</name>
<dbReference type="PANTHER" id="PTHR16592">
    <property type="entry name" value="ASTROTACTIN-1-LIKE"/>
    <property type="match status" value="1"/>
</dbReference>
<dbReference type="SMART" id="SM00457">
    <property type="entry name" value="MACPF"/>
    <property type="match status" value="1"/>
</dbReference>
<feature type="transmembrane region" description="Helical" evidence="2">
    <location>
        <begin position="523"/>
        <end position="542"/>
    </location>
</feature>
<evidence type="ECO:0000313" key="5">
    <source>
        <dbReference type="Ensembl" id="ENSCJPP00005027547.1"/>
    </source>
</evidence>
<protein>
    <submittedName>
        <fullName evidence="5">Astrotactin 1</fullName>
    </submittedName>
</protein>
<dbReference type="Pfam" id="PF18411">
    <property type="entry name" value="Annexin_2"/>
    <property type="match status" value="1"/>
</dbReference>
<dbReference type="InterPro" id="IPR020864">
    <property type="entry name" value="MACPF"/>
</dbReference>
<evidence type="ECO:0000256" key="1">
    <source>
        <dbReference type="SAM" id="MobiDB-lite"/>
    </source>
</evidence>
<dbReference type="InterPro" id="IPR045574">
    <property type="entry name" value="ASTN1_2_Fn3"/>
</dbReference>
<keyword evidence="2" id="KW-0812">Transmembrane</keyword>
<gene>
    <name evidence="5" type="primary">ASTN1</name>
</gene>
<dbReference type="InterPro" id="IPR026995">
    <property type="entry name" value="Astrotactin"/>
</dbReference>
<dbReference type="GO" id="GO:0009897">
    <property type="term" value="C:external side of plasma membrane"/>
    <property type="evidence" value="ECO:0007669"/>
    <property type="project" value="Ensembl"/>
</dbReference>
<proteinExistence type="predicted"/>
<dbReference type="GO" id="GO:0007158">
    <property type="term" value="P:neuron cell-cell adhesion"/>
    <property type="evidence" value="ECO:0007669"/>
    <property type="project" value="Ensembl"/>
</dbReference>
<dbReference type="Pfam" id="PF19441">
    <property type="entry name" value="ASTN_1_2_N"/>
    <property type="match status" value="1"/>
</dbReference>
<evidence type="ECO:0000256" key="2">
    <source>
        <dbReference type="SAM" id="Phobius"/>
    </source>
</evidence>
<feature type="domain" description="EGF-like" evidence="3">
    <location>
        <begin position="746"/>
        <end position="787"/>
    </location>
</feature>
<dbReference type="GeneTree" id="ENSGT00390000003140"/>
<dbReference type="InterPro" id="IPR040685">
    <property type="entry name" value="Annexin-like"/>
</dbReference>
<reference evidence="5" key="2">
    <citation type="submission" date="2025-08" db="UniProtKB">
        <authorList>
            <consortium name="Ensembl"/>
        </authorList>
    </citation>
    <scope>IDENTIFICATION</scope>
</reference>
<dbReference type="PANTHER" id="PTHR16592:SF8">
    <property type="entry name" value="ASTROTACTIN-1"/>
    <property type="match status" value="1"/>
</dbReference>
<feature type="domain" description="MACPF" evidence="4">
    <location>
        <begin position="946"/>
        <end position="1134"/>
    </location>
</feature>
<dbReference type="Proteomes" id="UP000694412">
    <property type="component" value="Chromosome 8"/>
</dbReference>
<organism evidence="5 6">
    <name type="scientific">Coturnix japonica</name>
    <name type="common">Japanese quail</name>
    <name type="synonym">Coturnix coturnix japonica</name>
    <dbReference type="NCBI Taxonomy" id="93934"/>
    <lineage>
        <taxon>Eukaryota</taxon>
        <taxon>Metazoa</taxon>
        <taxon>Chordata</taxon>
        <taxon>Craniata</taxon>
        <taxon>Vertebrata</taxon>
        <taxon>Euteleostomi</taxon>
        <taxon>Archelosauria</taxon>
        <taxon>Archosauria</taxon>
        <taxon>Dinosauria</taxon>
        <taxon>Saurischia</taxon>
        <taxon>Theropoda</taxon>
        <taxon>Coelurosauria</taxon>
        <taxon>Aves</taxon>
        <taxon>Neognathae</taxon>
        <taxon>Galloanserae</taxon>
        <taxon>Galliformes</taxon>
        <taxon>Phasianidae</taxon>
        <taxon>Perdicinae</taxon>
        <taxon>Coturnix</taxon>
    </lineage>
</organism>
<dbReference type="InterPro" id="IPR000742">
    <property type="entry name" value="EGF"/>
</dbReference>
<accession>A0A8C2UK57</accession>
<keyword evidence="2" id="KW-0472">Membrane</keyword>
<evidence type="ECO:0000259" key="4">
    <source>
        <dbReference type="SMART" id="SM00457"/>
    </source>
</evidence>
<reference evidence="5" key="3">
    <citation type="submission" date="2025-09" db="UniProtKB">
        <authorList>
            <consortium name="Ensembl"/>
        </authorList>
    </citation>
    <scope>IDENTIFICATION</scope>
</reference>
<dbReference type="GO" id="GO:0007626">
    <property type="term" value="P:locomotory behavior"/>
    <property type="evidence" value="ECO:0007669"/>
    <property type="project" value="Ensembl"/>
</dbReference>
<dbReference type="GO" id="GO:0005768">
    <property type="term" value="C:endosome"/>
    <property type="evidence" value="ECO:0007669"/>
    <property type="project" value="Ensembl"/>
</dbReference>